<evidence type="ECO:0000313" key="3">
    <source>
        <dbReference type="EMBL" id="OGX82284.1"/>
    </source>
</evidence>
<comment type="caution">
    <text evidence="3">The sequence shown here is derived from an EMBL/GenBank/DDBJ whole genome shotgun (WGS) entry which is preliminary data.</text>
</comment>
<dbReference type="AlphaFoldDB" id="A0A1G1SUI0"/>
<evidence type="ECO:0000313" key="4">
    <source>
        <dbReference type="Proteomes" id="UP000177791"/>
    </source>
</evidence>
<keyword evidence="4" id="KW-1185">Reference proteome</keyword>
<reference evidence="3 4" key="1">
    <citation type="submission" date="2016-08" db="EMBL/GenBank/DDBJ databases">
        <title>Hymenobacter coccineus sp. nov., Hymenobacter lapidarius sp. nov. and Hymenobacter glacialis sp. nov., isolated from Antarctic soil.</title>
        <authorList>
            <person name="Sedlacek I."/>
            <person name="Kralova S."/>
            <person name="Kyrova K."/>
            <person name="Maslanova I."/>
            <person name="Stankova E."/>
            <person name="Vrbovska V."/>
            <person name="Nemec M."/>
            <person name="Bartak M."/>
            <person name="Svec P."/>
            <person name="Busse H.-J."/>
            <person name="Pantucek R."/>
        </authorList>
    </citation>
    <scope>NUCLEOTIDE SEQUENCE [LARGE SCALE GENOMIC DNA]</scope>
    <source>
        <strain evidence="3 4">CCM 8648</strain>
    </source>
</reference>
<dbReference type="EMBL" id="MDZC01000101">
    <property type="protein sequence ID" value="OGX82284.1"/>
    <property type="molecule type" value="Genomic_DNA"/>
</dbReference>
<feature type="domain" description="DUF6438" evidence="2">
    <location>
        <begin position="59"/>
        <end position="167"/>
    </location>
</feature>
<protein>
    <recommendedName>
        <fullName evidence="2">DUF6438 domain-containing protein</fullName>
    </recommendedName>
</protein>
<feature type="signal peptide" evidence="1">
    <location>
        <begin position="1"/>
        <end position="21"/>
    </location>
</feature>
<dbReference type="Pfam" id="PF20033">
    <property type="entry name" value="DUF6438"/>
    <property type="match status" value="1"/>
</dbReference>
<proteinExistence type="predicted"/>
<evidence type="ECO:0000259" key="2">
    <source>
        <dbReference type="Pfam" id="PF20033"/>
    </source>
</evidence>
<organism evidence="3 4">
    <name type="scientific">Hymenobacter glacialis</name>
    <dbReference type="NCBI Taxonomy" id="1908236"/>
    <lineage>
        <taxon>Bacteria</taxon>
        <taxon>Pseudomonadati</taxon>
        <taxon>Bacteroidota</taxon>
        <taxon>Cytophagia</taxon>
        <taxon>Cytophagales</taxon>
        <taxon>Hymenobacteraceae</taxon>
        <taxon>Hymenobacter</taxon>
    </lineage>
</organism>
<sequence>MRFFTTLLLLIAFGFTLPTCAQKEMPATQQTKAKEPSKKIRAAEARAKELEARKVSGPVLTFERTACFGKCPTYVMQVYADGRVVYEGRRYVPLMGLQELKLPAATVAEMLRKAREANFEQFQERYAQNTSDLPSTVVGIRQANGQLKIVTVEEGAPANVNTFFAYLGTQLDQLRNWVD</sequence>
<feature type="chain" id="PRO_5009578344" description="DUF6438 domain-containing protein" evidence="1">
    <location>
        <begin position="22"/>
        <end position="179"/>
    </location>
</feature>
<gene>
    <name evidence="3" type="ORF">BEN48_04840</name>
</gene>
<dbReference type="OrthoDB" id="7172369at2"/>
<dbReference type="STRING" id="1908236.BEN48_04840"/>
<accession>A0A1G1SUI0</accession>
<dbReference type="InterPro" id="IPR045497">
    <property type="entry name" value="DUF6438"/>
</dbReference>
<keyword evidence="1" id="KW-0732">Signal</keyword>
<dbReference type="Proteomes" id="UP000177791">
    <property type="component" value="Unassembled WGS sequence"/>
</dbReference>
<name>A0A1G1SUI0_9BACT</name>
<dbReference type="RefSeq" id="WP_070735692.1">
    <property type="nucleotide sequence ID" value="NZ_MDZC01000101.1"/>
</dbReference>
<evidence type="ECO:0000256" key="1">
    <source>
        <dbReference type="SAM" id="SignalP"/>
    </source>
</evidence>